<comment type="caution">
    <text evidence="3">The sequence shown here is derived from an EMBL/GenBank/DDBJ whole genome shotgun (WGS) entry which is preliminary data.</text>
</comment>
<keyword evidence="4" id="KW-1185">Reference proteome</keyword>
<evidence type="ECO:0000256" key="1">
    <source>
        <dbReference type="SAM" id="MobiDB-lite"/>
    </source>
</evidence>
<evidence type="ECO:0000256" key="2">
    <source>
        <dbReference type="SAM" id="Phobius"/>
    </source>
</evidence>
<proteinExistence type="predicted"/>
<dbReference type="EMBL" id="BAAANN010000016">
    <property type="protein sequence ID" value="GAA1965246.1"/>
    <property type="molecule type" value="Genomic_DNA"/>
</dbReference>
<reference evidence="4" key="1">
    <citation type="journal article" date="2019" name="Int. J. Syst. Evol. Microbiol.">
        <title>The Global Catalogue of Microorganisms (GCM) 10K type strain sequencing project: providing services to taxonomists for standard genome sequencing and annotation.</title>
        <authorList>
            <consortium name="The Broad Institute Genomics Platform"/>
            <consortium name="The Broad Institute Genome Sequencing Center for Infectious Disease"/>
            <person name="Wu L."/>
            <person name="Ma J."/>
        </authorList>
    </citation>
    <scope>NUCLEOTIDE SEQUENCE [LARGE SCALE GENOMIC DNA]</scope>
    <source>
        <strain evidence="4">JCM 14545</strain>
    </source>
</reference>
<evidence type="ECO:0000313" key="3">
    <source>
        <dbReference type="EMBL" id="GAA1965246.1"/>
    </source>
</evidence>
<name>A0ABP5CMK7_9PSEU</name>
<protein>
    <submittedName>
        <fullName evidence="3">Uncharacterized protein</fullName>
    </submittedName>
</protein>
<keyword evidence="2" id="KW-1133">Transmembrane helix</keyword>
<gene>
    <name evidence="3" type="ORF">GCM10009754_41600</name>
</gene>
<keyword evidence="2" id="KW-0472">Membrane</keyword>
<accession>A0ABP5CMK7</accession>
<dbReference type="Proteomes" id="UP001501116">
    <property type="component" value="Unassembled WGS sequence"/>
</dbReference>
<keyword evidence="2" id="KW-0812">Transmembrane</keyword>
<feature type="region of interest" description="Disordered" evidence="1">
    <location>
        <begin position="37"/>
        <end position="73"/>
    </location>
</feature>
<feature type="transmembrane region" description="Helical" evidence="2">
    <location>
        <begin position="6"/>
        <end position="24"/>
    </location>
</feature>
<sequence>MSEVGWFLIPLSTPMVVLAITLILQRWEDIVLPSADRSRPVRDETRVASAVGGGSAAARPPDESPVSVLGPRT</sequence>
<evidence type="ECO:0000313" key="4">
    <source>
        <dbReference type="Proteomes" id="UP001501116"/>
    </source>
</evidence>
<feature type="compositionally biased region" description="Basic and acidic residues" evidence="1">
    <location>
        <begin position="37"/>
        <end position="46"/>
    </location>
</feature>
<organism evidence="3 4">
    <name type="scientific">Amycolatopsis minnesotensis</name>
    <dbReference type="NCBI Taxonomy" id="337894"/>
    <lineage>
        <taxon>Bacteria</taxon>
        <taxon>Bacillati</taxon>
        <taxon>Actinomycetota</taxon>
        <taxon>Actinomycetes</taxon>
        <taxon>Pseudonocardiales</taxon>
        <taxon>Pseudonocardiaceae</taxon>
        <taxon>Amycolatopsis</taxon>
    </lineage>
</organism>